<dbReference type="GO" id="GO:0005737">
    <property type="term" value="C:cytoplasm"/>
    <property type="evidence" value="ECO:0007669"/>
    <property type="project" value="UniProtKB-ARBA"/>
</dbReference>
<dbReference type="GO" id="GO:0070006">
    <property type="term" value="F:metalloaminopeptidase activity"/>
    <property type="evidence" value="ECO:0007669"/>
    <property type="project" value="InterPro"/>
</dbReference>
<comment type="similarity">
    <text evidence="1">Belongs to the peptidase M24B family.</text>
</comment>
<dbReference type="InterPro" id="IPR032416">
    <property type="entry name" value="Peptidase_M24_C"/>
</dbReference>
<protein>
    <submittedName>
        <fullName evidence="7">Aminopeptidase P family protein</fullName>
    </submittedName>
</protein>
<evidence type="ECO:0000256" key="1">
    <source>
        <dbReference type="ARBA" id="ARBA00008766"/>
    </source>
</evidence>
<keyword evidence="2" id="KW-0479">Metal-binding</keyword>
<feature type="domain" description="Peptidase M24 C-terminal" evidence="6">
    <location>
        <begin position="533"/>
        <end position="592"/>
    </location>
</feature>
<keyword evidence="7" id="KW-0645">Protease</keyword>
<dbReference type="InterPro" id="IPR000994">
    <property type="entry name" value="Pept_M24"/>
</dbReference>
<dbReference type="PANTHER" id="PTHR43763:SF6">
    <property type="entry name" value="XAA-PRO AMINOPEPTIDASE 1"/>
    <property type="match status" value="1"/>
</dbReference>
<dbReference type="Gene3D" id="3.90.230.10">
    <property type="entry name" value="Creatinase/methionine aminopeptidase superfamily"/>
    <property type="match status" value="1"/>
</dbReference>
<dbReference type="OrthoDB" id="9806388at2"/>
<evidence type="ECO:0000259" key="5">
    <source>
        <dbReference type="Pfam" id="PF01321"/>
    </source>
</evidence>
<evidence type="ECO:0000313" key="8">
    <source>
        <dbReference type="Proteomes" id="UP000317214"/>
    </source>
</evidence>
<dbReference type="RefSeq" id="WP_141493683.1">
    <property type="nucleotide sequence ID" value="NZ_CP032485.1"/>
</dbReference>
<reference evidence="7 8" key="1">
    <citation type="submission" date="2018-09" db="EMBL/GenBank/DDBJ databases">
        <title>The complete genome sequence of Neokomagataea tanensis NBRC 106556(T).</title>
        <authorList>
            <person name="Chua K.-O."/>
            <person name="See-Too W.-S."/>
            <person name="Hong K.-W."/>
            <person name="Yin W.-F."/>
            <person name="Chan K.-G."/>
        </authorList>
    </citation>
    <scope>NUCLEOTIDE SEQUENCE [LARGE SCALE GENOMIC DNA]</scope>
    <source>
        <strain evidence="8">AH13 \ NBRC 106556</strain>
    </source>
</reference>
<name>A0A4Y6VAS3_9PROT</name>
<feature type="domain" description="Peptidase M24" evidence="4">
    <location>
        <begin position="310"/>
        <end position="521"/>
    </location>
</feature>
<dbReference type="Pfam" id="PF01321">
    <property type="entry name" value="Creatinase_N"/>
    <property type="match status" value="1"/>
</dbReference>
<dbReference type="Pfam" id="PF16189">
    <property type="entry name" value="Creatinase_N_2"/>
    <property type="match status" value="1"/>
</dbReference>
<dbReference type="InterPro" id="IPR033740">
    <property type="entry name" value="Pept_M24B"/>
</dbReference>
<dbReference type="GO" id="GO:0046872">
    <property type="term" value="F:metal ion binding"/>
    <property type="evidence" value="ECO:0007669"/>
    <property type="project" value="UniProtKB-KW"/>
</dbReference>
<feature type="domain" description="Creatinase N-terminal" evidence="5">
    <location>
        <begin position="11"/>
        <end position="138"/>
    </location>
</feature>
<keyword evidence="7" id="KW-0031">Aminopeptidase</keyword>
<dbReference type="InterPro" id="IPR029149">
    <property type="entry name" value="Creatin/AminoP/Spt16_N"/>
</dbReference>
<dbReference type="FunFam" id="3.90.230.10:FF:000009">
    <property type="entry name" value="xaa-Pro aminopeptidase 2"/>
    <property type="match status" value="1"/>
</dbReference>
<evidence type="ECO:0000259" key="4">
    <source>
        <dbReference type="Pfam" id="PF00557"/>
    </source>
</evidence>
<evidence type="ECO:0000313" key="7">
    <source>
        <dbReference type="EMBL" id="QDH25671.1"/>
    </source>
</evidence>
<accession>A0A4Y6VAS3</accession>
<dbReference type="Pfam" id="PF00557">
    <property type="entry name" value="Peptidase_M24"/>
    <property type="match status" value="1"/>
</dbReference>
<evidence type="ECO:0000256" key="2">
    <source>
        <dbReference type="ARBA" id="ARBA00022723"/>
    </source>
</evidence>
<dbReference type="KEGG" id="ntn:D5366_11130"/>
<dbReference type="PANTHER" id="PTHR43763">
    <property type="entry name" value="XAA-PRO AMINOPEPTIDASE 1"/>
    <property type="match status" value="1"/>
</dbReference>
<organism evidence="7 8">
    <name type="scientific">Neokomagataea tanensis</name>
    <dbReference type="NCBI Taxonomy" id="661191"/>
    <lineage>
        <taxon>Bacteria</taxon>
        <taxon>Pseudomonadati</taxon>
        <taxon>Pseudomonadota</taxon>
        <taxon>Alphaproteobacteria</taxon>
        <taxon>Acetobacterales</taxon>
        <taxon>Acetobacteraceae</taxon>
        <taxon>Neokomagataea</taxon>
    </lineage>
</organism>
<dbReference type="EMBL" id="CP032485">
    <property type="protein sequence ID" value="QDH25671.1"/>
    <property type="molecule type" value="Genomic_DNA"/>
</dbReference>
<dbReference type="Gene3D" id="3.40.350.10">
    <property type="entry name" value="Creatinase/prolidase N-terminal domain"/>
    <property type="match status" value="2"/>
</dbReference>
<dbReference type="InterPro" id="IPR050422">
    <property type="entry name" value="X-Pro_aminopeptidase_P"/>
</dbReference>
<keyword evidence="3" id="KW-0378">Hydrolase</keyword>
<dbReference type="SUPFAM" id="SSF55920">
    <property type="entry name" value="Creatinase/aminopeptidase"/>
    <property type="match status" value="1"/>
</dbReference>
<proteinExistence type="inferred from homology"/>
<gene>
    <name evidence="7" type="ORF">D5366_11130</name>
</gene>
<sequence>MMTFALSLSERIAAVRSACHDASVDGFILPRGDEFLGEYVAPYAERLAWLSGFTGSAGLAIVLSAKAGLFSDGRYTVQMEQQAPHDIWERCHSVEEPACEWLEKNAQGLCVGYDPKLVSRAMLNSWAAPGVTFVPLTANPIDRAWADQPAAPGSEIFPQSDADAGETSADKRLKIAQALQKNGQDAVVLADCTSLAWLLNIRGDDVPLTPVAQGYAVLKADASVELFVDGTRLQSGLLQILGEHVAVRSPQDLAISLAELGGSVVRVDPTTTPVWFETILVAHGAEIVHAPDPCTLPKAIKNSAEQNGSRRAHALDAVAVTRFLYSLTQSAAGQRETDLVARLNDFRAQNDEYRGQSFDAISASGGNAAFPHYKAEVGRDSVLPANSVYLIDSGGQYPFGTTDITRTVWIGPEAAPADVKDAFTRVLKGNIALSLVRFPTGTPGFRLDALARAALWDVGLDYDHGTGHGIGNYLSVHEGPQNISPAPRPTGLVNGMIVSNEPGYYEQGAFGIRIENLLLVIEAEKAAKSKRAFSSFEVLTYVPIDPALIDASLLDDKELEWLNAYHQEVLKRVGPALNTDEQAWLEGICKPIFAV</sequence>
<evidence type="ECO:0000259" key="6">
    <source>
        <dbReference type="Pfam" id="PF16188"/>
    </source>
</evidence>
<dbReference type="InterPro" id="IPR036005">
    <property type="entry name" value="Creatinase/aminopeptidase-like"/>
</dbReference>
<dbReference type="AlphaFoldDB" id="A0A4Y6VAS3"/>
<dbReference type="Proteomes" id="UP000317214">
    <property type="component" value="Chromosome"/>
</dbReference>
<evidence type="ECO:0000256" key="3">
    <source>
        <dbReference type="ARBA" id="ARBA00022801"/>
    </source>
</evidence>
<dbReference type="Pfam" id="PF16188">
    <property type="entry name" value="Peptidase_M24_C"/>
    <property type="match status" value="1"/>
</dbReference>
<dbReference type="CDD" id="cd01085">
    <property type="entry name" value="APP"/>
    <property type="match status" value="1"/>
</dbReference>
<keyword evidence="8" id="KW-1185">Reference proteome</keyword>
<dbReference type="InterPro" id="IPR000587">
    <property type="entry name" value="Creatinase_N"/>
</dbReference>
<dbReference type="SUPFAM" id="SSF53092">
    <property type="entry name" value="Creatinase/prolidase N-terminal domain"/>
    <property type="match status" value="1"/>
</dbReference>